<proteinExistence type="predicted"/>
<evidence type="ECO:0000313" key="2">
    <source>
        <dbReference type="Proteomes" id="UP000515680"/>
    </source>
</evidence>
<dbReference type="AlphaFoldDB" id="A0A6S5TX45"/>
<evidence type="ECO:0000313" key="1">
    <source>
        <dbReference type="EMBL" id="BBT39059.1"/>
    </source>
</evidence>
<sequence>MNNPSTPSQALQQRAGASIIAGPWPDYTAFRHLPHADRWRAYECAKRHRQDLVSQGFEMAENYDAFVRRITKELDL</sequence>
<organism evidence="1 2">
    <name type="scientific">Pseudomonas putida</name>
    <name type="common">Arthrobacter siderocapsulatus</name>
    <dbReference type="NCBI Taxonomy" id="303"/>
    <lineage>
        <taxon>Bacteria</taxon>
        <taxon>Pseudomonadati</taxon>
        <taxon>Pseudomonadota</taxon>
        <taxon>Gammaproteobacteria</taxon>
        <taxon>Pseudomonadales</taxon>
        <taxon>Pseudomonadaceae</taxon>
        <taxon>Pseudomonas</taxon>
    </lineage>
</organism>
<gene>
    <name evidence="1" type="ORF">WP8W18C01_14000</name>
</gene>
<accession>A0A6S5TX45</accession>
<protein>
    <submittedName>
        <fullName evidence="1">Uncharacterized protein</fullName>
    </submittedName>
</protein>
<reference evidence="1 2" key="1">
    <citation type="submission" date="2019-12" db="EMBL/GenBank/DDBJ databases">
        <title>complete genome sequences of Pseudomonas putida str. WP8-W18-CRE-01 isolated from wastewater treatment plant effluent.</title>
        <authorList>
            <person name="Sekizuka T."/>
            <person name="Itokawa K."/>
            <person name="Yatsu K."/>
            <person name="Inamine Y."/>
            <person name="Kuroda M."/>
        </authorList>
    </citation>
    <scope>NUCLEOTIDE SEQUENCE [LARGE SCALE GENOMIC DNA]</scope>
    <source>
        <strain evidence="1 2">WP8-W18-CRE-01</strain>
    </source>
</reference>
<dbReference type="Proteomes" id="UP000515680">
    <property type="component" value="Chromosome"/>
</dbReference>
<dbReference type="EMBL" id="AP022227">
    <property type="protein sequence ID" value="BBT39059.1"/>
    <property type="molecule type" value="Genomic_DNA"/>
</dbReference>
<name>A0A6S5TX45_PSEPU</name>
<dbReference type="RefSeq" id="WP_182817829.1">
    <property type="nucleotide sequence ID" value="NZ_AP022227.1"/>
</dbReference>